<reference evidence="2 3" key="1">
    <citation type="journal article" date="2013" name="Mar. Genomics">
        <title>Expression of sulfatases in Rhodopirellula baltica and the diversity of sulfatases in the genus Rhodopirellula.</title>
        <authorList>
            <person name="Wegner C.E."/>
            <person name="Richter-Heitmann T."/>
            <person name="Klindworth A."/>
            <person name="Klockow C."/>
            <person name="Richter M."/>
            <person name="Achstetter T."/>
            <person name="Glockner F.O."/>
            <person name="Harder J."/>
        </authorList>
    </citation>
    <scope>NUCLEOTIDE SEQUENCE [LARGE SCALE GENOMIC DNA]</scope>
    <source>
        <strain evidence="2 3">SH28</strain>
    </source>
</reference>
<dbReference type="Proteomes" id="UP000007993">
    <property type="component" value="Unassembled WGS sequence"/>
</dbReference>
<comment type="caution">
    <text evidence="2">The sequence shown here is derived from an EMBL/GenBank/DDBJ whole genome shotgun (WGS) entry which is preliminary data.</text>
</comment>
<name>K5CCZ9_RHOBT</name>
<gene>
    <name evidence="2" type="ORF">RBSH_03201</name>
</gene>
<protein>
    <submittedName>
        <fullName evidence="2">Uncharacterized protein</fullName>
    </submittedName>
</protein>
<evidence type="ECO:0000313" key="2">
    <source>
        <dbReference type="EMBL" id="EKK01455.1"/>
    </source>
</evidence>
<feature type="region of interest" description="Disordered" evidence="1">
    <location>
        <begin position="1"/>
        <end position="22"/>
    </location>
</feature>
<evidence type="ECO:0000313" key="3">
    <source>
        <dbReference type="Proteomes" id="UP000007993"/>
    </source>
</evidence>
<proteinExistence type="predicted"/>
<dbReference type="AlphaFoldDB" id="K5CCZ9"/>
<dbReference type="EMBL" id="AMCW01000095">
    <property type="protein sequence ID" value="EKK01455.1"/>
    <property type="molecule type" value="Genomic_DNA"/>
</dbReference>
<organism evidence="2 3">
    <name type="scientific">Rhodopirellula baltica SH28</name>
    <dbReference type="NCBI Taxonomy" id="993517"/>
    <lineage>
        <taxon>Bacteria</taxon>
        <taxon>Pseudomonadati</taxon>
        <taxon>Planctomycetota</taxon>
        <taxon>Planctomycetia</taxon>
        <taxon>Pirellulales</taxon>
        <taxon>Pirellulaceae</taxon>
        <taxon>Rhodopirellula</taxon>
    </lineage>
</organism>
<evidence type="ECO:0000256" key="1">
    <source>
        <dbReference type="SAM" id="MobiDB-lite"/>
    </source>
</evidence>
<accession>K5CCZ9</accession>
<dbReference type="PATRIC" id="fig|993517.3.peg.3478"/>
<sequence>MSNEGFRLKTDESSHRLSHRPEPGLRNVKALISAAVTVTVAELPFGTPRV</sequence>